<comment type="caution">
    <text evidence="2">The sequence shown here is derived from an EMBL/GenBank/DDBJ whole genome shotgun (WGS) entry which is preliminary data.</text>
</comment>
<keyword evidence="1" id="KW-0472">Membrane</keyword>
<evidence type="ECO:0000313" key="3">
    <source>
        <dbReference type="Proteomes" id="UP000606600"/>
    </source>
</evidence>
<sequence>MSLENLLAISSTVLTLVAIIVALFANYYSNKNNKQQLRVKNLEELFEVIQSLSKFYNRFKNLYCFVLVLRDPTNKDIQTRNQYFAERDKYISENEWEQINRYLSRIEVLTACYTDGALKSKLLNYEKLMYSFADFIFNSGNFQHELYWKNGYPNFDEFYLILKDLKEDIVSEIKGE</sequence>
<evidence type="ECO:0000313" key="2">
    <source>
        <dbReference type="EMBL" id="MBD1362501.1"/>
    </source>
</evidence>
<dbReference type="EMBL" id="JACWMY010000001">
    <property type="protein sequence ID" value="MBD1362501.1"/>
    <property type="molecule type" value="Genomic_DNA"/>
</dbReference>
<feature type="transmembrane region" description="Helical" evidence="1">
    <location>
        <begin position="6"/>
        <end position="28"/>
    </location>
</feature>
<dbReference type="RefSeq" id="WP_191187181.1">
    <property type="nucleotide sequence ID" value="NZ_JACWMY010000001.1"/>
</dbReference>
<organism evidence="2 3">
    <name type="scientific">Mucilaginibacter pankratovii</name>
    <dbReference type="NCBI Taxonomy" id="2772110"/>
    <lineage>
        <taxon>Bacteria</taxon>
        <taxon>Pseudomonadati</taxon>
        <taxon>Bacteroidota</taxon>
        <taxon>Sphingobacteriia</taxon>
        <taxon>Sphingobacteriales</taxon>
        <taxon>Sphingobacteriaceae</taxon>
        <taxon>Mucilaginibacter</taxon>
    </lineage>
</organism>
<protein>
    <submittedName>
        <fullName evidence="2">Uncharacterized protein</fullName>
    </submittedName>
</protein>
<keyword evidence="1" id="KW-0812">Transmembrane</keyword>
<dbReference type="Proteomes" id="UP000606600">
    <property type="component" value="Unassembled WGS sequence"/>
</dbReference>
<keyword evidence="3" id="KW-1185">Reference proteome</keyword>
<proteinExistence type="predicted"/>
<evidence type="ECO:0000256" key="1">
    <source>
        <dbReference type="SAM" id="Phobius"/>
    </source>
</evidence>
<keyword evidence="1" id="KW-1133">Transmembrane helix</keyword>
<gene>
    <name evidence="2" type="ORF">IDJ77_01645</name>
</gene>
<reference evidence="2 3" key="1">
    <citation type="submission" date="2020-09" db="EMBL/GenBank/DDBJ databases">
        <title>Novel species of Mucilaginibacter isolated from a glacier on the Tibetan Plateau.</title>
        <authorList>
            <person name="Liu Q."/>
            <person name="Xin Y.-H."/>
        </authorList>
    </citation>
    <scope>NUCLEOTIDE SEQUENCE [LARGE SCALE GENOMIC DNA]</scope>
    <source>
        <strain evidence="2 3">ZT4R22</strain>
    </source>
</reference>
<name>A0ABR7WJK3_9SPHI</name>
<accession>A0ABR7WJK3</accession>